<evidence type="ECO:0000256" key="8">
    <source>
        <dbReference type="SAM" id="Coils"/>
    </source>
</evidence>
<name>A0A2K8YYP0_9BACT</name>
<keyword evidence="9" id="KW-0732">Signal</keyword>
<feature type="signal peptide" evidence="9">
    <location>
        <begin position="1"/>
        <end position="20"/>
    </location>
</feature>
<dbReference type="GO" id="GO:1990281">
    <property type="term" value="C:efflux pump complex"/>
    <property type="evidence" value="ECO:0007669"/>
    <property type="project" value="TreeGrafter"/>
</dbReference>
<keyword evidence="8" id="KW-0175">Coiled coil</keyword>
<dbReference type="InterPro" id="IPR051906">
    <property type="entry name" value="TolC-like"/>
</dbReference>
<keyword evidence="3" id="KW-0813">Transport</keyword>
<proteinExistence type="inferred from homology"/>
<protein>
    <submittedName>
        <fullName evidence="10">TolC family protein</fullName>
    </submittedName>
</protein>
<evidence type="ECO:0000313" key="11">
    <source>
        <dbReference type="Proteomes" id="UP000232883"/>
    </source>
</evidence>
<dbReference type="GO" id="GO:0015288">
    <property type="term" value="F:porin activity"/>
    <property type="evidence" value="ECO:0007669"/>
    <property type="project" value="TreeGrafter"/>
</dbReference>
<evidence type="ECO:0000256" key="3">
    <source>
        <dbReference type="ARBA" id="ARBA00022448"/>
    </source>
</evidence>
<evidence type="ECO:0000313" key="10">
    <source>
        <dbReference type="EMBL" id="AUD02753.1"/>
    </source>
</evidence>
<dbReference type="KEGG" id="spir:CWM47_13475"/>
<feature type="coiled-coil region" evidence="8">
    <location>
        <begin position="205"/>
        <end position="239"/>
    </location>
</feature>
<keyword evidence="6" id="KW-0472">Membrane</keyword>
<dbReference type="GO" id="GO:0009279">
    <property type="term" value="C:cell outer membrane"/>
    <property type="evidence" value="ECO:0007669"/>
    <property type="project" value="UniProtKB-SubCell"/>
</dbReference>
<dbReference type="PANTHER" id="PTHR30026">
    <property type="entry name" value="OUTER MEMBRANE PROTEIN TOLC"/>
    <property type="match status" value="1"/>
</dbReference>
<dbReference type="Gene3D" id="1.20.1600.10">
    <property type="entry name" value="Outer membrane efflux proteins (OEP)"/>
    <property type="match status" value="1"/>
</dbReference>
<evidence type="ECO:0000256" key="9">
    <source>
        <dbReference type="SAM" id="SignalP"/>
    </source>
</evidence>
<reference evidence="10 11" key="1">
    <citation type="submission" date="2017-11" db="EMBL/GenBank/DDBJ databases">
        <title>Taxonomic description and genome sequences of Spirosoma HA7 sp. nov., isolated from pollen microhabitat of Corylus avellana.</title>
        <authorList>
            <person name="Ambika Manirajan B."/>
            <person name="Suarez C."/>
            <person name="Ratering S."/>
            <person name="Geissler-Plaum R."/>
            <person name="Cardinale M."/>
            <person name="Sylvia S."/>
        </authorList>
    </citation>
    <scope>NUCLEOTIDE SEQUENCE [LARGE SCALE GENOMIC DNA]</scope>
    <source>
        <strain evidence="10 11">HA7</strain>
    </source>
</reference>
<dbReference type="Proteomes" id="UP000232883">
    <property type="component" value="Chromosome"/>
</dbReference>
<dbReference type="PANTHER" id="PTHR30026:SF20">
    <property type="entry name" value="OUTER MEMBRANE PROTEIN TOLC"/>
    <property type="match status" value="1"/>
</dbReference>
<dbReference type="OrthoDB" id="1413034at2"/>
<keyword evidence="11" id="KW-1185">Reference proteome</keyword>
<evidence type="ECO:0000256" key="1">
    <source>
        <dbReference type="ARBA" id="ARBA00004442"/>
    </source>
</evidence>
<evidence type="ECO:0000256" key="6">
    <source>
        <dbReference type="ARBA" id="ARBA00023136"/>
    </source>
</evidence>
<feature type="chain" id="PRO_5014888238" evidence="9">
    <location>
        <begin position="21"/>
        <end position="450"/>
    </location>
</feature>
<evidence type="ECO:0000256" key="4">
    <source>
        <dbReference type="ARBA" id="ARBA00022452"/>
    </source>
</evidence>
<sequence length="450" mass="49789">MTNFIKINLLLALSGQAVCAQTSQSISLAQAQQQAIEQNRRLKIARYKVDESGYKITEARSRLYPLIVANGMYAYNGVTRDLTLPRGSIGVLPGTTPIPLPQQDLTLFKAKHNLFLGNVLAYQPISQLGKIKDGVKVAEADVELARTQVSEAELAIRQGVEKLYYGLLIAQKQQQQTQTTIDLTQAKLYDVESALLAGKTDPVNKVGLQADLANQQQQLLQLSNQIEDYTADLNELLGQSSGTPLMINPVSDSLPTLNPLTTYLEGAKTGNLELRQADQTSQKATLGVQAARKDYIPTVGALGGYLFQNVISDLPQSNYFLGLQMSYNIVDFGRRRSTLNQRLSQQKQADENRQYTSEHVRADVEKAYRKARQAQSLLPIAGQAAQYRRDELKIKNDRLVAGLVLKRDVLETQATLTKAEVDLYAAQMAYRLALTELEQKSGISHLSAQH</sequence>
<comment type="subcellular location">
    <subcellularLocation>
        <location evidence="1">Cell outer membrane</location>
    </subcellularLocation>
</comment>
<keyword evidence="5" id="KW-0812">Transmembrane</keyword>
<dbReference type="AlphaFoldDB" id="A0A2K8YYP0"/>
<evidence type="ECO:0000256" key="7">
    <source>
        <dbReference type="ARBA" id="ARBA00023237"/>
    </source>
</evidence>
<evidence type="ECO:0000256" key="5">
    <source>
        <dbReference type="ARBA" id="ARBA00022692"/>
    </source>
</evidence>
<comment type="similarity">
    <text evidence="2">Belongs to the outer membrane factor (OMF) (TC 1.B.17) family.</text>
</comment>
<dbReference type="Pfam" id="PF02321">
    <property type="entry name" value="OEP"/>
    <property type="match status" value="2"/>
</dbReference>
<dbReference type="SUPFAM" id="SSF56954">
    <property type="entry name" value="Outer membrane efflux proteins (OEP)"/>
    <property type="match status" value="1"/>
</dbReference>
<organism evidence="10 11">
    <name type="scientific">Spirosoma pollinicola</name>
    <dbReference type="NCBI Taxonomy" id="2057025"/>
    <lineage>
        <taxon>Bacteria</taxon>
        <taxon>Pseudomonadati</taxon>
        <taxon>Bacteroidota</taxon>
        <taxon>Cytophagia</taxon>
        <taxon>Cytophagales</taxon>
        <taxon>Cytophagaceae</taxon>
        <taxon>Spirosoma</taxon>
    </lineage>
</organism>
<evidence type="ECO:0000256" key="2">
    <source>
        <dbReference type="ARBA" id="ARBA00007613"/>
    </source>
</evidence>
<accession>A0A2K8YYP0</accession>
<gene>
    <name evidence="10" type="ORF">CWM47_13475</name>
</gene>
<dbReference type="GO" id="GO:0015562">
    <property type="term" value="F:efflux transmembrane transporter activity"/>
    <property type="evidence" value="ECO:0007669"/>
    <property type="project" value="InterPro"/>
</dbReference>
<dbReference type="RefSeq" id="WP_100988469.1">
    <property type="nucleotide sequence ID" value="NZ_CP025096.1"/>
</dbReference>
<dbReference type="InterPro" id="IPR003423">
    <property type="entry name" value="OMP_efflux"/>
</dbReference>
<keyword evidence="4" id="KW-1134">Transmembrane beta strand</keyword>
<keyword evidence="7" id="KW-0998">Cell outer membrane</keyword>
<dbReference type="EMBL" id="CP025096">
    <property type="protein sequence ID" value="AUD02753.1"/>
    <property type="molecule type" value="Genomic_DNA"/>
</dbReference>